<evidence type="ECO:0000313" key="4">
    <source>
        <dbReference type="Proteomes" id="UP000604825"/>
    </source>
</evidence>
<dbReference type="GO" id="GO:0004843">
    <property type="term" value="F:cysteine-type deubiquitinase activity"/>
    <property type="evidence" value="ECO:0007669"/>
    <property type="project" value="InterPro"/>
</dbReference>
<dbReference type="Proteomes" id="UP000604825">
    <property type="component" value="Unassembled WGS sequence"/>
</dbReference>
<feature type="compositionally biased region" description="Low complexity" evidence="1">
    <location>
        <begin position="628"/>
        <end position="644"/>
    </location>
</feature>
<evidence type="ECO:0000256" key="1">
    <source>
        <dbReference type="SAM" id="MobiDB-lite"/>
    </source>
</evidence>
<dbReference type="GO" id="GO:1990380">
    <property type="term" value="F:K48-linked deubiquitinase activity"/>
    <property type="evidence" value="ECO:0007669"/>
    <property type="project" value="InterPro"/>
</dbReference>
<name>A0A811SCP5_9POAL</name>
<gene>
    <name evidence="3" type="ORF">NCGR_LOCUS62436</name>
</gene>
<feature type="compositionally biased region" description="Polar residues" evidence="1">
    <location>
        <begin position="338"/>
        <end position="355"/>
    </location>
</feature>
<feature type="domain" description="MINDY deubiquitinase" evidence="2">
    <location>
        <begin position="39"/>
        <end position="138"/>
    </location>
</feature>
<dbReference type="OrthoDB" id="10261212at2759"/>
<sequence length="675" mass="74796">MSSDPSPHLPSPVAPPGAAEADPQPLPLPQPAEPPEVMHRTRAVDFLGRRTPIVYQNDNGPCPLLAICNVLLLKNVISLNPDEGEVSQQRLLSLVAERLIDPNIAVQDKDEEYVRNREQNVADAIDLLPLPQQALMIDDFEFTENVLYLIFWISRYTMDGLWTLRILKLLLLLDRSPTMLLPPDLLNSSQIPSPSVSRGRSFDELTLSNSTEPHKRRGDLEEEEELMRVLNLSKAESGDAVDGEVSLDTSHSHSSSNMETPQSESFQSEAPEVVGAAKKEEHGDHAVSDDGSMLTNGAVNGSEVVLEESQETLTSKEPEDSGIKNMLPGDLDIPIQSSESTPSCPSHESFATSDHQPAVPTLVEGDKETCREQFDVQIHGQSNDTEAACDSLVATCGAVPGHATTELDVKSDFLDKSEPLPSSIHECEPIYQGEEHVLGTTNMVYENQEPVYEGEVVLAEQADKTGESSPSVDDKATEHQWELIDNFLQTTANQLTVYGLFCLQEGLNESELCVFFRNNHFNTMFKYNGSLYLLATDQGFISQTDLVWQRLDEVNGDGVFLTSNFTPFKAETPRNDSWNEQRAMTSTADYLAQFDNTSGNSDLELAIALQQQEFERQPQRFQAPPPQQQQQQQQPPQTQHQPTQSGRPGLVVGPRRSNVPPPSRSESKKERCIVM</sequence>
<feature type="domain" description="MINDY deubiquitinase" evidence="2">
    <location>
        <begin position="461"/>
        <end position="565"/>
    </location>
</feature>
<dbReference type="GO" id="GO:0016807">
    <property type="term" value="F:cysteine-type carboxypeptidase activity"/>
    <property type="evidence" value="ECO:0007669"/>
    <property type="project" value="TreeGrafter"/>
</dbReference>
<dbReference type="PROSITE" id="PS50330">
    <property type="entry name" value="UIM"/>
    <property type="match status" value="1"/>
</dbReference>
<feature type="region of interest" description="Disordered" evidence="1">
    <location>
        <begin position="1"/>
        <end position="36"/>
    </location>
</feature>
<feature type="region of interest" description="Disordered" evidence="1">
    <location>
        <begin position="185"/>
        <end position="295"/>
    </location>
</feature>
<dbReference type="PANTHER" id="PTHR18063:SF6">
    <property type="entry name" value="UBIQUITIN CARBOXYL-TERMINAL HYDROLASE"/>
    <property type="match status" value="1"/>
</dbReference>
<dbReference type="EMBL" id="CAJGYO010000019">
    <property type="protein sequence ID" value="CAD6338338.1"/>
    <property type="molecule type" value="Genomic_DNA"/>
</dbReference>
<evidence type="ECO:0000313" key="3">
    <source>
        <dbReference type="EMBL" id="CAD6338338.1"/>
    </source>
</evidence>
<keyword evidence="4" id="KW-1185">Reference proteome</keyword>
<feature type="compositionally biased region" description="Polar residues" evidence="1">
    <location>
        <begin position="186"/>
        <end position="198"/>
    </location>
</feature>
<feature type="region of interest" description="Disordered" evidence="1">
    <location>
        <begin position="617"/>
        <end position="675"/>
    </location>
</feature>
<proteinExistence type="predicted"/>
<dbReference type="InterPro" id="IPR003903">
    <property type="entry name" value="UIM_dom"/>
</dbReference>
<feature type="compositionally biased region" description="Basic and acidic residues" evidence="1">
    <location>
        <begin position="665"/>
        <end position="675"/>
    </location>
</feature>
<organism evidence="3 4">
    <name type="scientific">Miscanthus lutarioriparius</name>
    <dbReference type="NCBI Taxonomy" id="422564"/>
    <lineage>
        <taxon>Eukaryota</taxon>
        <taxon>Viridiplantae</taxon>
        <taxon>Streptophyta</taxon>
        <taxon>Embryophyta</taxon>
        <taxon>Tracheophyta</taxon>
        <taxon>Spermatophyta</taxon>
        <taxon>Magnoliopsida</taxon>
        <taxon>Liliopsida</taxon>
        <taxon>Poales</taxon>
        <taxon>Poaceae</taxon>
        <taxon>PACMAD clade</taxon>
        <taxon>Panicoideae</taxon>
        <taxon>Andropogonodae</taxon>
        <taxon>Andropogoneae</taxon>
        <taxon>Saccharinae</taxon>
        <taxon>Miscanthus</taxon>
    </lineage>
</organism>
<dbReference type="PANTHER" id="PTHR18063">
    <property type="entry name" value="NF-E2 INDUCIBLE PROTEIN"/>
    <property type="match status" value="1"/>
</dbReference>
<dbReference type="AlphaFoldDB" id="A0A811SCP5"/>
<dbReference type="GO" id="GO:0071108">
    <property type="term" value="P:protein K48-linked deubiquitination"/>
    <property type="evidence" value="ECO:0007669"/>
    <property type="project" value="TreeGrafter"/>
</dbReference>
<feature type="compositionally biased region" description="Pro residues" evidence="1">
    <location>
        <begin position="24"/>
        <end position="34"/>
    </location>
</feature>
<feature type="compositionally biased region" description="Polar residues" evidence="1">
    <location>
        <begin position="257"/>
        <end position="268"/>
    </location>
</feature>
<dbReference type="Pfam" id="PF04424">
    <property type="entry name" value="MINDY_DUB"/>
    <property type="match status" value="2"/>
</dbReference>
<feature type="region of interest" description="Disordered" evidence="1">
    <location>
        <begin position="338"/>
        <end position="357"/>
    </location>
</feature>
<comment type="caution">
    <text evidence="3">The sequence shown here is derived from an EMBL/GenBank/DDBJ whole genome shotgun (WGS) entry which is preliminary data.</text>
</comment>
<protein>
    <recommendedName>
        <fullName evidence="2">MINDY deubiquitinase domain-containing protein</fullName>
    </recommendedName>
</protein>
<dbReference type="InterPro" id="IPR033979">
    <property type="entry name" value="MINDY_domain"/>
</dbReference>
<evidence type="ECO:0000259" key="2">
    <source>
        <dbReference type="Pfam" id="PF04424"/>
    </source>
</evidence>
<accession>A0A811SCP5</accession>
<reference evidence="3" key="1">
    <citation type="submission" date="2020-10" db="EMBL/GenBank/DDBJ databases">
        <authorList>
            <person name="Han B."/>
            <person name="Lu T."/>
            <person name="Zhao Q."/>
            <person name="Huang X."/>
            <person name="Zhao Y."/>
        </authorList>
    </citation>
    <scope>NUCLEOTIDE SEQUENCE</scope>
</reference>
<feature type="compositionally biased region" description="Basic and acidic residues" evidence="1">
    <location>
        <begin position="277"/>
        <end position="288"/>
    </location>
</feature>
<dbReference type="GO" id="GO:0005829">
    <property type="term" value="C:cytosol"/>
    <property type="evidence" value="ECO:0007669"/>
    <property type="project" value="TreeGrafter"/>
</dbReference>
<dbReference type="InterPro" id="IPR007518">
    <property type="entry name" value="MINDY"/>
</dbReference>
<dbReference type="GO" id="GO:0071944">
    <property type="term" value="C:cell periphery"/>
    <property type="evidence" value="ECO:0007669"/>
    <property type="project" value="TreeGrafter"/>
</dbReference>